<gene>
    <name evidence="2" type="ORF">M422DRAFT_34162</name>
</gene>
<dbReference type="InterPro" id="IPR011009">
    <property type="entry name" value="Kinase-like_dom_sf"/>
</dbReference>
<keyword evidence="1" id="KW-1133">Transmembrane helix</keyword>
<dbReference type="Proteomes" id="UP000054279">
    <property type="component" value="Unassembled WGS sequence"/>
</dbReference>
<protein>
    <recommendedName>
        <fullName evidence="4">Protein kinase domain-containing protein</fullName>
    </recommendedName>
</protein>
<sequence length="73" mass="8690">MRDEDHYAGPRRPGDIWVVGIILCQMLFGQVPYAGTSYKEVRNSLFEFLTDPQRPELNPSMLYMTNRWLRWIL</sequence>
<name>A0A0C9U1D1_SPHS4</name>
<dbReference type="AlphaFoldDB" id="A0A0C9U1D1"/>
<dbReference type="EMBL" id="KN837176">
    <property type="protein sequence ID" value="KIJ36593.1"/>
    <property type="molecule type" value="Genomic_DNA"/>
</dbReference>
<organism evidence="2 3">
    <name type="scientific">Sphaerobolus stellatus (strain SS14)</name>
    <dbReference type="NCBI Taxonomy" id="990650"/>
    <lineage>
        <taxon>Eukaryota</taxon>
        <taxon>Fungi</taxon>
        <taxon>Dikarya</taxon>
        <taxon>Basidiomycota</taxon>
        <taxon>Agaricomycotina</taxon>
        <taxon>Agaricomycetes</taxon>
        <taxon>Phallomycetidae</taxon>
        <taxon>Geastrales</taxon>
        <taxon>Sphaerobolaceae</taxon>
        <taxon>Sphaerobolus</taxon>
    </lineage>
</organism>
<accession>A0A0C9U1D1</accession>
<dbReference type="OrthoDB" id="346907at2759"/>
<dbReference type="Gene3D" id="1.10.510.10">
    <property type="entry name" value="Transferase(Phosphotransferase) domain 1"/>
    <property type="match status" value="1"/>
</dbReference>
<keyword evidence="1" id="KW-0472">Membrane</keyword>
<dbReference type="SUPFAM" id="SSF56112">
    <property type="entry name" value="Protein kinase-like (PK-like)"/>
    <property type="match status" value="1"/>
</dbReference>
<evidence type="ECO:0000256" key="1">
    <source>
        <dbReference type="SAM" id="Phobius"/>
    </source>
</evidence>
<keyword evidence="1" id="KW-0812">Transmembrane</keyword>
<evidence type="ECO:0000313" key="3">
    <source>
        <dbReference type="Proteomes" id="UP000054279"/>
    </source>
</evidence>
<proteinExistence type="predicted"/>
<reference evidence="2 3" key="1">
    <citation type="submission" date="2014-06" db="EMBL/GenBank/DDBJ databases">
        <title>Evolutionary Origins and Diversification of the Mycorrhizal Mutualists.</title>
        <authorList>
            <consortium name="DOE Joint Genome Institute"/>
            <consortium name="Mycorrhizal Genomics Consortium"/>
            <person name="Kohler A."/>
            <person name="Kuo A."/>
            <person name="Nagy L.G."/>
            <person name="Floudas D."/>
            <person name="Copeland A."/>
            <person name="Barry K.W."/>
            <person name="Cichocki N."/>
            <person name="Veneault-Fourrey C."/>
            <person name="LaButti K."/>
            <person name="Lindquist E.A."/>
            <person name="Lipzen A."/>
            <person name="Lundell T."/>
            <person name="Morin E."/>
            <person name="Murat C."/>
            <person name="Riley R."/>
            <person name="Ohm R."/>
            <person name="Sun H."/>
            <person name="Tunlid A."/>
            <person name="Henrissat B."/>
            <person name="Grigoriev I.V."/>
            <person name="Hibbett D.S."/>
            <person name="Martin F."/>
        </authorList>
    </citation>
    <scope>NUCLEOTIDE SEQUENCE [LARGE SCALE GENOMIC DNA]</scope>
    <source>
        <strain evidence="2 3">SS14</strain>
    </source>
</reference>
<keyword evidence="3" id="KW-1185">Reference proteome</keyword>
<evidence type="ECO:0008006" key="4">
    <source>
        <dbReference type="Google" id="ProtNLM"/>
    </source>
</evidence>
<feature type="transmembrane region" description="Helical" evidence="1">
    <location>
        <begin position="16"/>
        <end position="35"/>
    </location>
</feature>
<evidence type="ECO:0000313" key="2">
    <source>
        <dbReference type="EMBL" id="KIJ36593.1"/>
    </source>
</evidence>
<dbReference type="HOGENOM" id="CLU_2706408_0_0_1"/>